<dbReference type="Proteomes" id="UP000077755">
    <property type="component" value="Chromosome 3"/>
</dbReference>
<evidence type="ECO:0008006" key="4">
    <source>
        <dbReference type="Google" id="ProtNLM"/>
    </source>
</evidence>
<dbReference type="PANTHER" id="PTHR36616:SF5">
    <property type="entry name" value="DIS3-EXONUCLEASE-LIKE PROTEIN"/>
    <property type="match status" value="1"/>
</dbReference>
<evidence type="ECO:0000313" key="3">
    <source>
        <dbReference type="Proteomes" id="UP000077755"/>
    </source>
</evidence>
<evidence type="ECO:0000256" key="1">
    <source>
        <dbReference type="SAM" id="SignalP"/>
    </source>
</evidence>
<reference evidence="2" key="2">
    <citation type="submission" date="2022-03" db="EMBL/GenBank/DDBJ databases">
        <title>Draft title - Genomic analysis of global carrot germplasm unveils the trajectory of domestication and the origin of high carotenoid orange carrot.</title>
        <authorList>
            <person name="Iorizzo M."/>
            <person name="Ellison S."/>
            <person name="Senalik D."/>
            <person name="Macko-Podgorni A."/>
            <person name="Grzebelus D."/>
            <person name="Bostan H."/>
            <person name="Rolling W."/>
            <person name="Curaba J."/>
            <person name="Simon P."/>
        </authorList>
    </citation>
    <scope>NUCLEOTIDE SEQUENCE</scope>
    <source>
        <tissue evidence="2">Leaf</tissue>
    </source>
</reference>
<accession>A0AAF0WMK0</accession>
<dbReference type="AlphaFoldDB" id="A0AAF0WMK0"/>
<evidence type="ECO:0000313" key="2">
    <source>
        <dbReference type="EMBL" id="WOG90998.1"/>
    </source>
</evidence>
<organism evidence="2 3">
    <name type="scientific">Daucus carota subsp. sativus</name>
    <name type="common">Carrot</name>
    <dbReference type="NCBI Taxonomy" id="79200"/>
    <lineage>
        <taxon>Eukaryota</taxon>
        <taxon>Viridiplantae</taxon>
        <taxon>Streptophyta</taxon>
        <taxon>Embryophyta</taxon>
        <taxon>Tracheophyta</taxon>
        <taxon>Spermatophyta</taxon>
        <taxon>Magnoliopsida</taxon>
        <taxon>eudicotyledons</taxon>
        <taxon>Gunneridae</taxon>
        <taxon>Pentapetalae</taxon>
        <taxon>asterids</taxon>
        <taxon>campanulids</taxon>
        <taxon>Apiales</taxon>
        <taxon>Apiaceae</taxon>
        <taxon>Apioideae</taxon>
        <taxon>Scandiceae</taxon>
        <taxon>Daucinae</taxon>
        <taxon>Daucus</taxon>
        <taxon>Daucus sect. Daucus</taxon>
    </lineage>
</organism>
<dbReference type="PANTHER" id="PTHR36616">
    <property type="entry name" value="BNAC07G32700D PROTEIN"/>
    <property type="match status" value="1"/>
</dbReference>
<name>A0AAF0WMK0_DAUCS</name>
<protein>
    <recommendedName>
        <fullName evidence="4">Secreted protein</fullName>
    </recommendedName>
</protein>
<feature type="chain" id="PRO_5042084892" description="Secreted protein" evidence="1">
    <location>
        <begin position="19"/>
        <end position="66"/>
    </location>
</feature>
<gene>
    <name evidence="2" type="ORF">DCAR_0310246</name>
</gene>
<keyword evidence="3" id="KW-1185">Reference proteome</keyword>
<dbReference type="KEGG" id="dcr:108214348"/>
<feature type="signal peptide" evidence="1">
    <location>
        <begin position="1"/>
        <end position="18"/>
    </location>
</feature>
<proteinExistence type="predicted"/>
<sequence length="66" mass="7543">MLQLFFAVAFSAVPLTLYVPPIRNLCLFVDTVEQLYHHTAEVFSLQLRPQLRLALSRLLSSPSTIR</sequence>
<reference evidence="2" key="1">
    <citation type="journal article" date="2016" name="Nat. Genet.">
        <title>A high-quality carrot genome assembly provides new insights into carotenoid accumulation and asterid genome evolution.</title>
        <authorList>
            <person name="Iorizzo M."/>
            <person name="Ellison S."/>
            <person name="Senalik D."/>
            <person name="Zeng P."/>
            <person name="Satapoomin P."/>
            <person name="Huang J."/>
            <person name="Bowman M."/>
            <person name="Iovene M."/>
            <person name="Sanseverino W."/>
            <person name="Cavagnaro P."/>
            <person name="Yildiz M."/>
            <person name="Macko-Podgorni A."/>
            <person name="Moranska E."/>
            <person name="Grzebelus E."/>
            <person name="Grzebelus D."/>
            <person name="Ashrafi H."/>
            <person name="Zheng Z."/>
            <person name="Cheng S."/>
            <person name="Spooner D."/>
            <person name="Van Deynze A."/>
            <person name="Simon P."/>
        </authorList>
    </citation>
    <scope>NUCLEOTIDE SEQUENCE</scope>
    <source>
        <tissue evidence="2">Leaf</tissue>
    </source>
</reference>
<dbReference type="EMBL" id="CP093345">
    <property type="protein sequence ID" value="WOG90998.1"/>
    <property type="molecule type" value="Genomic_DNA"/>
</dbReference>
<keyword evidence="1" id="KW-0732">Signal</keyword>